<evidence type="ECO:0000313" key="1">
    <source>
        <dbReference type="EMBL" id="BDI29514.1"/>
    </source>
</evidence>
<dbReference type="KEGG" id="ccot:CCAX7_15650"/>
<reference evidence="1 2" key="1">
    <citation type="journal article" date="2019" name="Int. J. Syst. Evol. Microbiol.">
        <title>Capsulimonas corticalis gen. nov., sp. nov., an aerobic capsulated bacterium, of a novel bacterial order, Capsulimonadales ord. nov., of the class Armatimonadia of the phylum Armatimonadetes.</title>
        <authorList>
            <person name="Li J."/>
            <person name="Kudo C."/>
            <person name="Tonouchi A."/>
        </authorList>
    </citation>
    <scope>NUCLEOTIDE SEQUENCE [LARGE SCALE GENOMIC DNA]</scope>
    <source>
        <strain evidence="1 2">AX-7</strain>
    </source>
</reference>
<dbReference type="AlphaFoldDB" id="A0A9N7Q9B2"/>
<proteinExistence type="predicted"/>
<dbReference type="Proteomes" id="UP000287394">
    <property type="component" value="Chromosome"/>
</dbReference>
<gene>
    <name evidence="1" type="ORF">CCAX7_15650</name>
</gene>
<protein>
    <submittedName>
        <fullName evidence="1">Uncharacterized protein</fullName>
    </submittedName>
</protein>
<sequence length="62" mass="6916">MLQEGVDYLACFSDGDTALEFRTALGLQEHVDLIAMTIATSPFTHFWMDGESIALEHELAQQ</sequence>
<accession>A0A9N7Q9B2</accession>
<organism evidence="1 2">
    <name type="scientific">Capsulimonas corticalis</name>
    <dbReference type="NCBI Taxonomy" id="2219043"/>
    <lineage>
        <taxon>Bacteria</taxon>
        <taxon>Bacillati</taxon>
        <taxon>Armatimonadota</taxon>
        <taxon>Armatimonadia</taxon>
        <taxon>Capsulimonadales</taxon>
        <taxon>Capsulimonadaceae</taxon>
        <taxon>Capsulimonas</taxon>
    </lineage>
</organism>
<keyword evidence="2" id="KW-1185">Reference proteome</keyword>
<name>A0A9N7Q9B2_9BACT</name>
<dbReference type="EMBL" id="AP025739">
    <property type="protein sequence ID" value="BDI29514.1"/>
    <property type="molecule type" value="Genomic_DNA"/>
</dbReference>
<evidence type="ECO:0000313" key="2">
    <source>
        <dbReference type="Proteomes" id="UP000287394"/>
    </source>
</evidence>